<gene>
    <name evidence="6" type="ORF">E1B28_009879</name>
</gene>
<dbReference type="SUPFAM" id="SSF47095">
    <property type="entry name" value="HMG-box"/>
    <property type="match status" value="1"/>
</dbReference>
<dbReference type="PANTHER" id="PTHR10270:SF161">
    <property type="entry name" value="SEX-DETERMINING REGION Y PROTEIN"/>
    <property type="match status" value="1"/>
</dbReference>
<protein>
    <recommendedName>
        <fullName evidence="5">HMG box domain-containing protein</fullName>
    </recommendedName>
</protein>
<evidence type="ECO:0000256" key="3">
    <source>
        <dbReference type="PROSITE-ProRule" id="PRU00267"/>
    </source>
</evidence>
<sequence length="441" mass="50261">MPPYRTEPPRRSRRLSKQTPKRYDEDGFEMYDPELLADRYSPESTGPSHSPHIPHLPAEFPSTPSSSDRRHSPLPRSSHPRKSNEHVPRPPNSFMLFRSGFWARQKHNPTERDHREISRMAAIAWNNLSETEKDHWRELAAIRKADHARQYPEYKYAPTSRRKSRTQKKKAPRNNQREVARCQQLAEHLMSGRSFDGLEPFTSPEQAPSLSAPSPSSFVEVKRESPPPTLGFDSFPVYKERISSPSTSQLYGVDVQSFGGSPRRLSFIDDDYELQDHSLIKAEDELVYPDDAFVPTQDIPPLDLPSPAVLPAMNAFRVEKVEPQRVSPRLGSPTLPADREIDYQFGYRPQIYNLEPQQTVFTAPGGYTEVSSFASHDYYGPPASASDDVSMSSNPYELEHLNLEYNVVGTTTTYPSIGYGNPFNEEFLHDLAQSNSSYRFD</sequence>
<evidence type="ECO:0000256" key="1">
    <source>
        <dbReference type="ARBA" id="ARBA00023125"/>
    </source>
</evidence>
<dbReference type="GeneID" id="66078955"/>
<evidence type="ECO:0000256" key="2">
    <source>
        <dbReference type="ARBA" id="ARBA00023163"/>
    </source>
</evidence>
<dbReference type="InterPro" id="IPR036910">
    <property type="entry name" value="HMG_box_dom_sf"/>
</dbReference>
<reference evidence="6" key="1">
    <citation type="journal article" date="2021" name="Genome Biol. Evol.">
        <title>The assembled and annotated genome of the fairy-ring fungus Marasmius oreades.</title>
        <authorList>
            <person name="Hiltunen M."/>
            <person name="Ament-Velasquez S.L."/>
            <person name="Johannesson H."/>
        </authorList>
    </citation>
    <scope>NUCLEOTIDE SEQUENCE</scope>
    <source>
        <strain evidence="6">03SP1</strain>
    </source>
</reference>
<feature type="domain" description="HMG box" evidence="5">
    <location>
        <begin position="87"/>
        <end position="155"/>
    </location>
</feature>
<keyword evidence="7" id="KW-1185">Reference proteome</keyword>
<feature type="DNA-binding region" description="HMG box" evidence="3">
    <location>
        <begin position="87"/>
        <end position="155"/>
    </location>
</feature>
<keyword evidence="3" id="KW-0539">Nucleus</keyword>
<feature type="compositionally biased region" description="Low complexity" evidence="4">
    <location>
        <begin position="203"/>
        <end position="217"/>
    </location>
</feature>
<dbReference type="InterPro" id="IPR050140">
    <property type="entry name" value="SRY-related_HMG-box_TF-like"/>
</dbReference>
<organism evidence="6 7">
    <name type="scientific">Marasmius oreades</name>
    <name type="common">fairy-ring Marasmius</name>
    <dbReference type="NCBI Taxonomy" id="181124"/>
    <lineage>
        <taxon>Eukaryota</taxon>
        <taxon>Fungi</taxon>
        <taxon>Dikarya</taxon>
        <taxon>Basidiomycota</taxon>
        <taxon>Agaricomycotina</taxon>
        <taxon>Agaricomycetes</taxon>
        <taxon>Agaricomycetidae</taxon>
        <taxon>Agaricales</taxon>
        <taxon>Marasmiineae</taxon>
        <taxon>Marasmiaceae</taxon>
        <taxon>Marasmius</taxon>
    </lineage>
</organism>
<dbReference type="OrthoDB" id="6247875at2759"/>
<feature type="region of interest" description="Disordered" evidence="4">
    <location>
        <begin position="194"/>
        <end position="225"/>
    </location>
</feature>
<feature type="compositionally biased region" description="Basic residues" evidence="4">
    <location>
        <begin position="11"/>
        <end position="20"/>
    </location>
</feature>
<dbReference type="EMBL" id="CM032186">
    <property type="protein sequence ID" value="KAG7090795.1"/>
    <property type="molecule type" value="Genomic_DNA"/>
</dbReference>
<proteinExistence type="predicted"/>
<dbReference type="InterPro" id="IPR009071">
    <property type="entry name" value="HMG_box_dom"/>
</dbReference>
<dbReference type="GO" id="GO:0001228">
    <property type="term" value="F:DNA-binding transcription activator activity, RNA polymerase II-specific"/>
    <property type="evidence" value="ECO:0007669"/>
    <property type="project" value="TreeGrafter"/>
</dbReference>
<dbReference type="AlphaFoldDB" id="A0A9P7RW74"/>
<keyword evidence="2" id="KW-0804">Transcription</keyword>
<dbReference type="GO" id="GO:0000978">
    <property type="term" value="F:RNA polymerase II cis-regulatory region sequence-specific DNA binding"/>
    <property type="evidence" value="ECO:0007669"/>
    <property type="project" value="TreeGrafter"/>
</dbReference>
<dbReference type="PANTHER" id="PTHR10270">
    <property type="entry name" value="SOX TRANSCRIPTION FACTOR"/>
    <property type="match status" value="1"/>
</dbReference>
<evidence type="ECO:0000313" key="7">
    <source>
        <dbReference type="Proteomes" id="UP001049176"/>
    </source>
</evidence>
<name>A0A9P7RW74_9AGAR</name>
<dbReference type="GO" id="GO:0030154">
    <property type="term" value="P:cell differentiation"/>
    <property type="evidence" value="ECO:0007669"/>
    <property type="project" value="TreeGrafter"/>
</dbReference>
<evidence type="ECO:0000256" key="4">
    <source>
        <dbReference type="SAM" id="MobiDB-lite"/>
    </source>
</evidence>
<evidence type="ECO:0000259" key="5">
    <source>
        <dbReference type="PROSITE" id="PS50118"/>
    </source>
</evidence>
<dbReference type="Proteomes" id="UP001049176">
    <property type="component" value="Chromosome 6"/>
</dbReference>
<dbReference type="GO" id="GO:0005634">
    <property type="term" value="C:nucleus"/>
    <property type="evidence" value="ECO:0007669"/>
    <property type="project" value="UniProtKB-UniRule"/>
</dbReference>
<comment type="caution">
    <text evidence="6">The sequence shown here is derived from an EMBL/GenBank/DDBJ whole genome shotgun (WGS) entry which is preliminary data.</text>
</comment>
<accession>A0A9P7RW74</accession>
<feature type="region of interest" description="Disordered" evidence="4">
    <location>
        <begin position="143"/>
        <end position="178"/>
    </location>
</feature>
<dbReference type="RefSeq" id="XP_043007265.1">
    <property type="nucleotide sequence ID" value="XM_043154807.1"/>
</dbReference>
<dbReference type="Gene3D" id="1.10.30.10">
    <property type="entry name" value="High mobility group box domain"/>
    <property type="match status" value="1"/>
</dbReference>
<keyword evidence="1 3" id="KW-0238">DNA-binding</keyword>
<dbReference type="PROSITE" id="PS50118">
    <property type="entry name" value="HMG_BOX_2"/>
    <property type="match status" value="1"/>
</dbReference>
<feature type="compositionally biased region" description="Basic and acidic residues" evidence="4">
    <location>
        <begin position="143"/>
        <end position="152"/>
    </location>
</feature>
<dbReference type="CDD" id="cd01389">
    <property type="entry name" value="HMG-box_ROX1-like"/>
    <property type="match status" value="1"/>
</dbReference>
<dbReference type="SMART" id="SM00398">
    <property type="entry name" value="HMG"/>
    <property type="match status" value="1"/>
</dbReference>
<dbReference type="KEGG" id="more:E1B28_009879"/>
<feature type="region of interest" description="Disordered" evidence="4">
    <location>
        <begin position="1"/>
        <end position="92"/>
    </location>
</feature>
<evidence type="ECO:0000313" key="6">
    <source>
        <dbReference type="EMBL" id="KAG7090795.1"/>
    </source>
</evidence>
<feature type="compositionally biased region" description="Basic residues" evidence="4">
    <location>
        <begin position="160"/>
        <end position="172"/>
    </location>
</feature>
<dbReference type="Pfam" id="PF00505">
    <property type="entry name" value="HMG_box"/>
    <property type="match status" value="1"/>
</dbReference>